<evidence type="ECO:0000256" key="3">
    <source>
        <dbReference type="ARBA" id="ARBA00023235"/>
    </source>
</evidence>
<evidence type="ECO:0000259" key="4">
    <source>
        <dbReference type="PROSITE" id="PS50072"/>
    </source>
</evidence>
<dbReference type="InterPro" id="IPR002130">
    <property type="entry name" value="Cyclophilin-type_PPIase_dom"/>
</dbReference>
<dbReference type="InterPro" id="IPR020892">
    <property type="entry name" value="Cyclophilin-type_PPIase_CS"/>
</dbReference>
<dbReference type="PROSITE" id="PS50072">
    <property type="entry name" value="CSA_PPIASE_2"/>
    <property type="match status" value="1"/>
</dbReference>
<evidence type="ECO:0000256" key="1">
    <source>
        <dbReference type="ARBA" id="ARBA00013194"/>
    </source>
</evidence>
<dbReference type="PANTHER" id="PTHR45625">
    <property type="entry name" value="PEPTIDYL-PROLYL CIS-TRANS ISOMERASE-RELATED"/>
    <property type="match status" value="1"/>
</dbReference>
<dbReference type="EC" id="5.2.1.8" evidence="1"/>
<proteinExistence type="predicted"/>
<keyword evidence="2" id="KW-0697">Rotamase</keyword>
<dbReference type="Gene3D" id="2.40.100.10">
    <property type="entry name" value="Cyclophilin-like"/>
    <property type="match status" value="1"/>
</dbReference>
<dbReference type="EMBL" id="MT141576">
    <property type="protein sequence ID" value="QJA67847.1"/>
    <property type="molecule type" value="Genomic_DNA"/>
</dbReference>
<dbReference type="InterPro" id="IPR029000">
    <property type="entry name" value="Cyclophilin-like_dom_sf"/>
</dbReference>
<dbReference type="InterPro" id="IPR044666">
    <property type="entry name" value="Cyclophilin_A-like"/>
</dbReference>
<name>A0A6M3JG64_9ZZZZ</name>
<keyword evidence="3 5" id="KW-0413">Isomerase</keyword>
<sequence>MRLGVIAAAAAALLASVATQAPAVAQAQAQAPAQVQAPAADWRTVAPENLLVIDTPKGRILVELTPVAAPAHAERIRTLANQGFYDGLKFHRVIPDFMAQTGDPQGTGEGGSELPDLKAEFSFRRGRDAGFVAVPNAGQGVRGLVGVLPVETQPDAQMMITADFKVEAHGLFCPGVLGMARAGAPDSANSQFFLMMGDRDQLNGVYTAFGRVVSGLDVVNKLNKGSDAEDGKVANPDVMTRVRMASALPEGERPTVRVLNPASAAFAERIAAARTARGGSFNICDVQPVAEVVGG</sequence>
<protein>
    <recommendedName>
        <fullName evidence="1">peptidylprolyl isomerase</fullName>
        <ecNumber evidence="1">5.2.1.8</ecNumber>
    </recommendedName>
</protein>
<accession>A0A6M3JG64</accession>
<evidence type="ECO:0000313" key="5">
    <source>
        <dbReference type="EMBL" id="QJA67847.1"/>
    </source>
</evidence>
<dbReference type="Pfam" id="PF00160">
    <property type="entry name" value="Pro_isomerase"/>
    <property type="match status" value="1"/>
</dbReference>
<dbReference type="CDD" id="cd00317">
    <property type="entry name" value="cyclophilin"/>
    <property type="match status" value="1"/>
</dbReference>
<reference evidence="5" key="1">
    <citation type="submission" date="2020-03" db="EMBL/GenBank/DDBJ databases">
        <title>The deep terrestrial virosphere.</title>
        <authorList>
            <person name="Holmfeldt K."/>
            <person name="Nilsson E."/>
            <person name="Simone D."/>
            <person name="Lopez-Fernandez M."/>
            <person name="Wu X."/>
            <person name="de Brujin I."/>
            <person name="Lundin D."/>
            <person name="Andersson A."/>
            <person name="Bertilsson S."/>
            <person name="Dopson M."/>
        </authorList>
    </citation>
    <scope>NUCLEOTIDE SEQUENCE</scope>
    <source>
        <strain evidence="5">MM415B00156</strain>
    </source>
</reference>
<dbReference type="PRINTS" id="PR00153">
    <property type="entry name" value="CSAPPISMRASE"/>
</dbReference>
<dbReference type="PANTHER" id="PTHR45625:SF4">
    <property type="entry name" value="PEPTIDYLPROLYL ISOMERASE DOMAIN AND WD REPEAT-CONTAINING PROTEIN 1"/>
    <property type="match status" value="1"/>
</dbReference>
<organism evidence="5">
    <name type="scientific">viral metagenome</name>
    <dbReference type="NCBI Taxonomy" id="1070528"/>
    <lineage>
        <taxon>unclassified sequences</taxon>
        <taxon>metagenomes</taxon>
        <taxon>organismal metagenomes</taxon>
    </lineage>
</organism>
<dbReference type="AlphaFoldDB" id="A0A6M3JG64"/>
<feature type="domain" description="PPIase cyclophilin-type" evidence="4">
    <location>
        <begin position="49"/>
        <end position="244"/>
    </location>
</feature>
<dbReference type="GO" id="GO:0006457">
    <property type="term" value="P:protein folding"/>
    <property type="evidence" value="ECO:0007669"/>
    <property type="project" value="InterPro"/>
</dbReference>
<gene>
    <name evidence="5" type="ORF">MM415B00156_0087</name>
</gene>
<dbReference type="PROSITE" id="PS00170">
    <property type="entry name" value="CSA_PPIASE_1"/>
    <property type="match status" value="1"/>
</dbReference>
<evidence type="ECO:0000256" key="2">
    <source>
        <dbReference type="ARBA" id="ARBA00023110"/>
    </source>
</evidence>
<dbReference type="GO" id="GO:0003755">
    <property type="term" value="F:peptidyl-prolyl cis-trans isomerase activity"/>
    <property type="evidence" value="ECO:0007669"/>
    <property type="project" value="UniProtKB-KW"/>
</dbReference>
<dbReference type="SUPFAM" id="SSF50891">
    <property type="entry name" value="Cyclophilin-like"/>
    <property type="match status" value="1"/>
</dbReference>